<protein>
    <submittedName>
        <fullName evidence="7">Flagellar basal-body rod protein FlgF</fullName>
    </submittedName>
</protein>
<dbReference type="EMBL" id="PVTQ01000003">
    <property type="protein sequence ID" value="PRY91546.1"/>
    <property type="molecule type" value="Genomic_DNA"/>
</dbReference>
<keyword evidence="7" id="KW-0282">Flagellum</keyword>
<dbReference type="InterPro" id="IPR053967">
    <property type="entry name" value="LlgE_F_G-like_D1"/>
</dbReference>
<evidence type="ECO:0000259" key="5">
    <source>
        <dbReference type="Pfam" id="PF06429"/>
    </source>
</evidence>
<evidence type="ECO:0000256" key="1">
    <source>
        <dbReference type="ARBA" id="ARBA00004117"/>
    </source>
</evidence>
<keyword evidence="3 4" id="KW-0975">Bacterial flagellum</keyword>
<evidence type="ECO:0000313" key="8">
    <source>
        <dbReference type="Proteomes" id="UP000238392"/>
    </source>
</evidence>
<comment type="subcellular location">
    <subcellularLocation>
        <location evidence="1 4">Bacterial flagellum basal body</location>
    </subcellularLocation>
</comment>
<name>A0A2T0WXW8_9RHOB</name>
<dbReference type="InterPro" id="IPR037925">
    <property type="entry name" value="FlgE/F/G-like"/>
</dbReference>
<dbReference type="GO" id="GO:0071978">
    <property type="term" value="P:bacterial-type flagellum-dependent swarming motility"/>
    <property type="evidence" value="ECO:0007669"/>
    <property type="project" value="TreeGrafter"/>
</dbReference>
<evidence type="ECO:0000259" key="6">
    <source>
        <dbReference type="Pfam" id="PF22692"/>
    </source>
</evidence>
<sequence>MGLSNLPPLSRQQGLLQEMNVIAQNISNAQTNGYRQQGVLFSEVLSTEQSPDGIAMTRAHGRLVSTVQGPLQQTGGTFDLAIEGDSYFQVETPNGTRLTRAGHFSPDSTGTLRTSNGHALLDLGGAPIQIPTDAGEIGVGADGTLSIDGNPLTRIGLGRPANPGNLVREAGALFDAPDGIIPNQEGRVRQGFVEGSNVDPIGQMARMVEVQRAYEMGQSFLQTEDERQRRAIDTLTS</sequence>
<dbReference type="Pfam" id="PF22692">
    <property type="entry name" value="LlgE_F_G_D1"/>
    <property type="match status" value="1"/>
</dbReference>
<dbReference type="PANTHER" id="PTHR30435">
    <property type="entry name" value="FLAGELLAR PROTEIN"/>
    <property type="match status" value="1"/>
</dbReference>
<evidence type="ECO:0000256" key="3">
    <source>
        <dbReference type="ARBA" id="ARBA00023143"/>
    </source>
</evidence>
<keyword evidence="7" id="KW-0969">Cilium</keyword>
<keyword evidence="8" id="KW-1185">Reference proteome</keyword>
<dbReference type="InterPro" id="IPR020013">
    <property type="entry name" value="Flagellar_FlgE/F/G"/>
</dbReference>
<accession>A0A2T0WXW8</accession>
<comment type="similarity">
    <text evidence="2 4">Belongs to the flagella basal body rod proteins family.</text>
</comment>
<dbReference type="PANTHER" id="PTHR30435:SF19">
    <property type="entry name" value="FLAGELLAR BASAL-BODY ROD PROTEIN FLGG"/>
    <property type="match status" value="1"/>
</dbReference>
<dbReference type="InterPro" id="IPR010930">
    <property type="entry name" value="Flg_bb/hook_C_dom"/>
</dbReference>
<organism evidence="7 8">
    <name type="scientific">Donghicola tyrosinivorans</name>
    <dbReference type="NCBI Taxonomy" id="1652492"/>
    <lineage>
        <taxon>Bacteria</taxon>
        <taxon>Pseudomonadati</taxon>
        <taxon>Pseudomonadota</taxon>
        <taxon>Alphaproteobacteria</taxon>
        <taxon>Rhodobacterales</taxon>
        <taxon>Roseobacteraceae</taxon>
        <taxon>Donghicola</taxon>
    </lineage>
</organism>
<evidence type="ECO:0000256" key="4">
    <source>
        <dbReference type="RuleBase" id="RU362116"/>
    </source>
</evidence>
<dbReference type="OrthoDB" id="9804559at2"/>
<dbReference type="AlphaFoldDB" id="A0A2T0WXW8"/>
<dbReference type="GO" id="GO:0009425">
    <property type="term" value="C:bacterial-type flagellum basal body"/>
    <property type="evidence" value="ECO:0007669"/>
    <property type="project" value="UniProtKB-SubCell"/>
</dbReference>
<keyword evidence="7" id="KW-0966">Cell projection</keyword>
<dbReference type="SUPFAM" id="SSF117143">
    <property type="entry name" value="Flagellar hook protein flgE"/>
    <property type="match status" value="1"/>
</dbReference>
<feature type="domain" description="Flagellar basal-body/hook protein C-terminal" evidence="5">
    <location>
        <begin position="189"/>
        <end position="233"/>
    </location>
</feature>
<dbReference type="NCBIfam" id="NF009332">
    <property type="entry name" value="PRK12690.1"/>
    <property type="match status" value="1"/>
</dbReference>
<dbReference type="Pfam" id="PF06429">
    <property type="entry name" value="Flg_bbr_C"/>
    <property type="match status" value="1"/>
</dbReference>
<evidence type="ECO:0000313" key="7">
    <source>
        <dbReference type="EMBL" id="PRY91546.1"/>
    </source>
</evidence>
<reference evidence="7 8" key="1">
    <citation type="submission" date="2018-03" db="EMBL/GenBank/DDBJ databases">
        <title>Genomic Encyclopedia of Archaeal and Bacterial Type Strains, Phase II (KMG-II): from individual species to whole genera.</title>
        <authorList>
            <person name="Goeker M."/>
        </authorList>
    </citation>
    <scope>NUCLEOTIDE SEQUENCE [LARGE SCALE GENOMIC DNA]</scope>
    <source>
        <strain evidence="7 8">DSM 100212</strain>
    </source>
</reference>
<comment type="caution">
    <text evidence="7">The sequence shown here is derived from an EMBL/GenBank/DDBJ whole genome shotgun (WGS) entry which is preliminary data.</text>
</comment>
<dbReference type="RefSeq" id="WP_106263217.1">
    <property type="nucleotide sequence ID" value="NZ_PVTQ01000003.1"/>
</dbReference>
<gene>
    <name evidence="7" type="ORF">CLV74_103130</name>
</gene>
<feature type="domain" description="Flagellar hook protein FlgE/F/G-like D1" evidence="6">
    <location>
        <begin position="81"/>
        <end position="146"/>
    </location>
</feature>
<dbReference type="Proteomes" id="UP000238392">
    <property type="component" value="Unassembled WGS sequence"/>
</dbReference>
<dbReference type="NCBIfam" id="TIGR03506">
    <property type="entry name" value="FlgEFG_subfam"/>
    <property type="match status" value="1"/>
</dbReference>
<evidence type="ECO:0000256" key="2">
    <source>
        <dbReference type="ARBA" id="ARBA00009677"/>
    </source>
</evidence>
<proteinExistence type="inferred from homology"/>